<sequence>MRFGLLGPLAVWTTDGAPVTVPDLKVRVLLADLLAHQGRPVPVDRLVEDLWGERRPANPSGALQTKVWQLRRALNDAEAGGRDAVVSRPPGYLLRTAPGQTDADRFGALVERATGTTAPPARVALLDEALALWRGPVLADFADEPFTRPLATRLEEQRLVAVEERAEARLVLGEHQLLVGELADLVARHPFRERARALQLRALYRAGRQGEALESYARFRRQLAEELGLDPGPELVALHRAILAHDPALLADQLGAGDQSGPSGASGPSGGSGQGGGSGRSGPRDPRGAEPSGADDPLATSRPAGAGRVMPRTNMPAPLTPLVGRAEAVRHVHELLRVERLLTLVGPGGVGKTRLAVEAAHQLVEAYPDGVWLVELASLRPDDPAALAGSLLAVLGIREATGADRGPTGAPATPADRLVDVLRGRSLLLVLDNCEHVVEPVAELAQRMLPHAPGVRLLATSQDPLGVAGERVWPVPPLELPDPEVTEPEVLARSSAVQLFVARATAAAPGFALDATNARDVAELCRRLDAVPLALELAATRVRALGVHGLVTRLDDRFRLLSGGHRGAPPRQQTLRAMIDWSWELLSDPERVVLRRLAAHADGCTLEAAEAVCADPDLPADEVLGLLVRLVDRSLVVMTEGAGEPRYRLLESVAEYCLARLREADEVAVVRRRHRRHYLELARRADDELRGAAQRRWLARLDQETANLRRALDGALADDDAAGALELATALAWYRYLRGRLREARRSIEAALAVPGSVPASVRAAATCWRAGLALLEAGGDHAPLVAPALAGWPPDEDPAGRARATCFLGLALLNTGDVTTSQELVDDALAQFEMLGDRWGVATALSLRAGHAQSRGDLEAASRDSARSVALFCELGDRWGQLQASFALTTRAEATGDYPEAARLHREGLRMAEELGLWLEASDRLSGLGRIALLSGDYDRAREFHERALRLAAEQNFKPGELYAQIGLGLGARREGRLDAAEELLRGVLAWTRQPGLDADVVRALLLAELGFVAEQRGAARDAHELHAEAFEVATAIGDPRAQALALEGLAGTATLDGRHGDAARLLGAAAMARASVGAPLPAGERGDVDRITQAARDALGPTAFTEEFDRGTALTPAEAYRSLVAGLPRPA</sequence>
<reference evidence="7" key="1">
    <citation type="submission" date="2023-09" db="EMBL/GenBank/DDBJ databases">
        <title>30 novel species of actinomycetes from the DSMZ collection.</title>
        <authorList>
            <person name="Nouioui I."/>
        </authorList>
    </citation>
    <scope>NUCLEOTIDE SEQUENCE</scope>
    <source>
        <strain evidence="7">DSM 115977</strain>
    </source>
</reference>
<organism evidence="7 8">
    <name type="scientific">Micromonospora reichwaldensis</name>
    <dbReference type="NCBI Taxonomy" id="3075516"/>
    <lineage>
        <taxon>Bacteria</taxon>
        <taxon>Bacillati</taxon>
        <taxon>Actinomycetota</taxon>
        <taxon>Actinomycetes</taxon>
        <taxon>Micromonosporales</taxon>
        <taxon>Micromonosporaceae</taxon>
        <taxon>Micromonospora</taxon>
    </lineage>
</organism>
<evidence type="ECO:0000256" key="2">
    <source>
        <dbReference type="ARBA" id="ARBA00023125"/>
    </source>
</evidence>
<feature type="compositionally biased region" description="Low complexity" evidence="5">
    <location>
        <begin position="255"/>
        <end position="266"/>
    </location>
</feature>
<dbReference type="PROSITE" id="PS51755">
    <property type="entry name" value="OMPR_PHOB"/>
    <property type="match status" value="1"/>
</dbReference>
<dbReference type="CDD" id="cd15831">
    <property type="entry name" value="BTAD"/>
    <property type="match status" value="1"/>
</dbReference>
<feature type="DNA-binding region" description="OmpR/PhoB-type" evidence="4">
    <location>
        <begin position="1"/>
        <end position="96"/>
    </location>
</feature>
<comment type="caution">
    <text evidence="7">The sequence shown here is derived from an EMBL/GenBank/DDBJ whole genome shotgun (WGS) entry which is preliminary data.</text>
</comment>
<dbReference type="PANTHER" id="PTHR47691">
    <property type="entry name" value="REGULATOR-RELATED"/>
    <property type="match status" value="1"/>
</dbReference>
<dbReference type="InterPro" id="IPR016032">
    <property type="entry name" value="Sig_transdc_resp-reg_C-effctor"/>
</dbReference>
<dbReference type="SMART" id="SM00862">
    <property type="entry name" value="Trans_reg_C"/>
    <property type="match status" value="1"/>
</dbReference>
<keyword evidence="2 4" id="KW-0238">DNA-binding</keyword>
<evidence type="ECO:0000256" key="4">
    <source>
        <dbReference type="PROSITE-ProRule" id="PRU01091"/>
    </source>
</evidence>
<evidence type="ECO:0000256" key="1">
    <source>
        <dbReference type="ARBA" id="ARBA00005820"/>
    </source>
</evidence>
<evidence type="ECO:0000256" key="5">
    <source>
        <dbReference type="SAM" id="MobiDB-lite"/>
    </source>
</evidence>
<dbReference type="InterPro" id="IPR027417">
    <property type="entry name" value="P-loop_NTPase"/>
</dbReference>
<dbReference type="SUPFAM" id="SSF52540">
    <property type="entry name" value="P-loop containing nucleoside triphosphate hydrolases"/>
    <property type="match status" value="1"/>
</dbReference>
<feature type="region of interest" description="Disordered" evidence="5">
    <location>
        <begin position="253"/>
        <end position="318"/>
    </location>
</feature>
<dbReference type="InterPro" id="IPR036388">
    <property type="entry name" value="WH-like_DNA-bd_sf"/>
</dbReference>
<dbReference type="PRINTS" id="PR00364">
    <property type="entry name" value="DISEASERSIST"/>
</dbReference>
<dbReference type="Gene3D" id="3.40.50.300">
    <property type="entry name" value="P-loop containing nucleotide triphosphate hydrolases"/>
    <property type="match status" value="1"/>
</dbReference>
<dbReference type="EMBL" id="JAVRFL010000026">
    <property type="protein sequence ID" value="MDT0531519.1"/>
    <property type="molecule type" value="Genomic_DNA"/>
</dbReference>
<feature type="domain" description="OmpR/PhoB-type" evidence="6">
    <location>
        <begin position="1"/>
        <end position="96"/>
    </location>
</feature>
<dbReference type="Gene3D" id="1.10.10.10">
    <property type="entry name" value="Winged helix-like DNA-binding domain superfamily/Winged helix DNA-binding domain"/>
    <property type="match status" value="1"/>
</dbReference>
<comment type="similarity">
    <text evidence="1">Belongs to the AfsR/DnrI/RedD regulatory family.</text>
</comment>
<evidence type="ECO:0000313" key="8">
    <source>
        <dbReference type="Proteomes" id="UP001180973"/>
    </source>
</evidence>
<feature type="repeat" description="TPR" evidence="3">
    <location>
        <begin position="923"/>
        <end position="956"/>
    </location>
</feature>
<feature type="compositionally biased region" description="Gly residues" evidence="5">
    <location>
        <begin position="267"/>
        <end position="280"/>
    </location>
</feature>
<dbReference type="Pfam" id="PF03704">
    <property type="entry name" value="BTAD"/>
    <property type="match status" value="1"/>
</dbReference>
<dbReference type="InterPro" id="IPR019734">
    <property type="entry name" value="TPR_rpt"/>
</dbReference>
<dbReference type="Proteomes" id="UP001180973">
    <property type="component" value="Unassembled WGS sequence"/>
</dbReference>
<proteinExistence type="inferred from homology"/>
<evidence type="ECO:0000313" key="7">
    <source>
        <dbReference type="EMBL" id="MDT0531519.1"/>
    </source>
</evidence>
<keyword evidence="8" id="KW-1185">Reference proteome</keyword>
<dbReference type="SUPFAM" id="SSF46894">
    <property type="entry name" value="C-terminal effector domain of the bipartite response regulators"/>
    <property type="match status" value="1"/>
</dbReference>
<dbReference type="InterPro" id="IPR011990">
    <property type="entry name" value="TPR-like_helical_dom_sf"/>
</dbReference>
<dbReference type="InterPro" id="IPR058852">
    <property type="entry name" value="HTH_77"/>
</dbReference>
<dbReference type="PANTHER" id="PTHR47691:SF3">
    <property type="entry name" value="HTH-TYPE TRANSCRIPTIONAL REGULATOR RV0890C-RELATED"/>
    <property type="match status" value="1"/>
</dbReference>
<evidence type="ECO:0000259" key="6">
    <source>
        <dbReference type="PROSITE" id="PS51755"/>
    </source>
</evidence>
<dbReference type="RefSeq" id="WP_311413385.1">
    <property type="nucleotide sequence ID" value="NZ_JAVRFL010000026.1"/>
</dbReference>
<dbReference type="Gene3D" id="1.25.40.10">
    <property type="entry name" value="Tetratricopeptide repeat domain"/>
    <property type="match status" value="3"/>
</dbReference>
<dbReference type="Pfam" id="PF13424">
    <property type="entry name" value="TPR_12"/>
    <property type="match status" value="1"/>
</dbReference>
<gene>
    <name evidence="7" type="ORF">RM555_21260</name>
</gene>
<keyword evidence="3" id="KW-0802">TPR repeat</keyword>
<evidence type="ECO:0000256" key="3">
    <source>
        <dbReference type="PROSITE-ProRule" id="PRU00339"/>
    </source>
</evidence>
<dbReference type="SUPFAM" id="SSF48452">
    <property type="entry name" value="TPR-like"/>
    <property type="match status" value="2"/>
</dbReference>
<name>A0ABU2X0X6_9ACTN</name>
<protein>
    <submittedName>
        <fullName evidence="7">BTAD domain-containing putative transcriptional regulator</fullName>
    </submittedName>
</protein>
<dbReference type="Pfam" id="PF25872">
    <property type="entry name" value="HTH_77"/>
    <property type="match status" value="1"/>
</dbReference>
<accession>A0ABU2X0X6</accession>
<dbReference type="SMART" id="SM01043">
    <property type="entry name" value="BTAD"/>
    <property type="match status" value="1"/>
</dbReference>
<dbReference type="InterPro" id="IPR001867">
    <property type="entry name" value="OmpR/PhoB-type_DNA-bd"/>
</dbReference>
<dbReference type="PROSITE" id="PS50005">
    <property type="entry name" value="TPR"/>
    <property type="match status" value="1"/>
</dbReference>
<dbReference type="InterPro" id="IPR005158">
    <property type="entry name" value="BTAD"/>
</dbReference>